<reference evidence="1 2" key="1">
    <citation type="journal article" date="2022" name="Plant J.">
        <title>Chromosome-level genome of Camellia lanceoleosa provides a valuable resource for understanding genome evolution and self-incompatibility.</title>
        <authorList>
            <person name="Gong W."/>
            <person name="Xiao S."/>
            <person name="Wang L."/>
            <person name="Liao Z."/>
            <person name="Chang Y."/>
            <person name="Mo W."/>
            <person name="Hu G."/>
            <person name="Li W."/>
            <person name="Zhao G."/>
            <person name="Zhu H."/>
            <person name="Hu X."/>
            <person name="Ji K."/>
            <person name="Xiang X."/>
            <person name="Song Q."/>
            <person name="Yuan D."/>
            <person name="Jin S."/>
            <person name="Zhang L."/>
        </authorList>
    </citation>
    <scope>NUCLEOTIDE SEQUENCE [LARGE SCALE GENOMIC DNA]</scope>
    <source>
        <strain evidence="1">SQ_2022a</strain>
    </source>
</reference>
<protein>
    <submittedName>
        <fullName evidence="1">Uncharacterized protein</fullName>
    </submittedName>
</protein>
<keyword evidence="2" id="KW-1185">Reference proteome</keyword>
<proteinExistence type="predicted"/>
<evidence type="ECO:0000313" key="2">
    <source>
        <dbReference type="Proteomes" id="UP001060215"/>
    </source>
</evidence>
<dbReference type="Proteomes" id="UP001060215">
    <property type="component" value="Chromosome 11"/>
</dbReference>
<sequence>MRTCGPSPGFGVQLGPITLVSNVGSLGATESSKPSYFVTKPTNSPPLLGVHSSRSHSTSLKSIDQRMRPLVCSLIRGGSHSTGLDLYLSHDFMDLSLKRKAPPEDPFAVRPAKLLKWEGPEASTPKVGLQFSLGVISRIMGKEKTVKSGRKVGRLKKARLFDVTVDSVEIDKAVFLDGFISGAIAIVIRDDQGCLMDSMARETALSSAAQGKALAIRLACLMVSSLGLSSVEVEGDNQRVIHLCVSKDAPPWEFCTIIDDI</sequence>
<evidence type="ECO:0000313" key="1">
    <source>
        <dbReference type="EMBL" id="KAI7984678.1"/>
    </source>
</evidence>
<comment type="caution">
    <text evidence="1">The sequence shown here is derived from an EMBL/GenBank/DDBJ whole genome shotgun (WGS) entry which is preliminary data.</text>
</comment>
<name>A0ACC0F803_9ERIC</name>
<dbReference type="EMBL" id="CM045768">
    <property type="protein sequence ID" value="KAI7984678.1"/>
    <property type="molecule type" value="Genomic_DNA"/>
</dbReference>
<gene>
    <name evidence="1" type="ORF">LOK49_LG15G00353</name>
</gene>
<accession>A0ACC0F803</accession>
<organism evidence="1 2">
    <name type="scientific">Camellia lanceoleosa</name>
    <dbReference type="NCBI Taxonomy" id="1840588"/>
    <lineage>
        <taxon>Eukaryota</taxon>
        <taxon>Viridiplantae</taxon>
        <taxon>Streptophyta</taxon>
        <taxon>Embryophyta</taxon>
        <taxon>Tracheophyta</taxon>
        <taxon>Spermatophyta</taxon>
        <taxon>Magnoliopsida</taxon>
        <taxon>eudicotyledons</taxon>
        <taxon>Gunneridae</taxon>
        <taxon>Pentapetalae</taxon>
        <taxon>asterids</taxon>
        <taxon>Ericales</taxon>
        <taxon>Theaceae</taxon>
        <taxon>Camellia</taxon>
    </lineage>
</organism>